<evidence type="ECO:0000313" key="2">
    <source>
        <dbReference type="Proteomes" id="UP000834106"/>
    </source>
</evidence>
<gene>
    <name evidence="1" type="ORF">FPE_LOCUS31971</name>
</gene>
<dbReference type="AlphaFoldDB" id="A0AAD2EDY9"/>
<accession>A0AAD2EDY9</accession>
<reference evidence="1" key="1">
    <citation type="submission" date="2023-05" db="EMBL/GenBank/DDBJ databases">
        <authorList>
            <person name="Huff M."/>
        </authorList>
    </citation>
    <scope>NUCLEOTIDE SEQUENCE</scope>
</reference>
<name>A0AAD2EDY9_9LAMI</name>
<evidence type="ECO:0008006" key="3">
    <source>
        <dbReference type="Google" id="ProtNLM"/>
    </source>
</evidence>
<organism evidence="1 2">
    <name type="scientific">Fraxinus pennsylvanica</name>
    <dbReference type="NCBI Taxonomy" id="56036"/>
    <lineage>
        <taxon>Eukaryota</taxon>
        <taxon>Viridiplantae</taxon>
        <taxon>Streptophyta</taxon>
        <taxon>Embryophyta</taxon>
        <taxon>Tracheophyta</taxon>
        <taxon>Spermatophyta</taxon>
        <taxon>Magnoliopsida</taxon>
        <taxon>eudicotyledons</taxon>
        <taxon>Gunneridae</taxon>
        <taxon>Pentapetalae</taxon>
        <taxon>asterids</taxon>
        <taxon>lamiids</taxon>
        <taxon>Lamiales</taxon>
        <taxon>Oleaceae</taxon>
        <taxon>Oleeae</taxon>
        <taxon>Fraxinus</taxon>
    </lineage>
</organism>
<dbReference type="SUPFAM" id="SSF57889">
    <property type="entry name" value="Cysteine-rich domain"/>
    <property type="match status" value="2"/>
</dbReference>
<dbReference type="InterPro" id="IPR046349">
    <property type="entry name" value="C1-like_sf"/>
</dbReference>
<dbReference type="PANTHER" id="PTHR46477:SF5">
    <property type="entry name" value="PHORBOL-ESTER_DAG-TYPE DOMAIN-CONTAINING PROTEIN"/>
    <property type="match status" value="1"/>
</dbReference>
<dbReference type="Proteomes" id="UP000834106">
    <property type="component" value="Chromosome 21"/>
</dbReference>
<protein>
    <recommendedName>
        <fullName evidence="3">Phorbol-ester/DAG-type domain-containing protein</fullName>
    </recommendedName>
</protein>
<dbReference type="PANTHER" id="PTHR46477">
    <property type="entry name" value="CYSTEINE/HISTIDINE-RICH C1 DOMAIN FAMILY PROTEIN"/>
    <property type="match status" value="1"/>
</dbReference>
<proteinExistence type="predicted"/>
<keyword evidence="2" id="KW-1185">Reference proteome</keyword>
<dbReference type="Gene3D" id="2.60.120.200">
    <property type="match status" value="1"/>
</dbReference>
<dbReference type="EMBL" id="OU503056">
    <property type="protein sequence ID" value="CAI9784541.1"/>
    <property type="molecule type" value="Genomic_DNA"/>
</dbReference>
<evidence type="ECO:0000313" key="1">
    <source>
        <dbReference type="EMBL" id="CAI9784541.1"/>
    </source>
</evidence>
<sequence>MSKSGDDMSITRSRNHDCYEHYELKKYKKFFNCDGCKMKGFGERYTCNPCGRELHKECRHPQPEVSHENFAGSVFIFRNEPFTKPNKKNGKDFSKCCDACGKDICGFNYHCEADNKDLHPCCRKLEKKLVIDGTIFNLETKVSSKCGTKPNPWRRPEPERTLQSFDEGYSHLFGNDNLMVIKDGKSVHISLDERTCFEFVSQDLYLRGFFNASIKLPMDYTFALLVLSTCRCILYLFEFSVAENSKLLLKSGKNSLW</sequence>